<evidence type="ECO:0000313" key="5">
    <source>
        <dbReference type="Proteomes" id="UP000230750"/>
    </source>
</evidence>
<dbReference type="OrthoDB" id="120976at2759"/>
<evidence type="ECO:0000256" key="1">
    <source>
        <dbReference type="SAM" id="Phobius"/>
    </source>
</evidence>
<evidence type="ECO:0000256" key="2">
    <source>
        <dbReference type="SAM" id="SignalP"/>
    </source>
</evidence>
<dbReference type="AlphaFoldDB" id="A0A2G8KII0"/>
<sequence>MFDVKRIFLFLVISSLSVGVAKGGRCKSPHIGHERSMCQFTDGFTSIHWYNSSDYISDLPVVSYENTKKSGEGFESGEFDILEDGSLVVNRVAIKHETTFSVLQFKAGEQVPNIYQINIQTKITPQEICPVINRCGCIEDVCYNPGIVSNIELICKVERSRPPVVLTWKLRTSEEDIELESVSSNDSDSVTTSTAVGISYGGHNLSYVTMLVCDANDQLNLLTKSQSLIIMRNRGKPVSTEPINLTLKKSTDMKVYCSGASIVVWEKKLNDGSIKTLIVSYAKRNFTKIYDNDYSFGQDYSLLLHNIDIHHEGLYSCVFGNHNTDEVKIFNVSVYVDPVPSYLVIDGCDHTKYCTLDAQLHEGSLTCSVSGIRPAIELEWRPFHTKSLEIMTLSNQQSKITTESGTSTVVHTTKYIIKKATDERLTLECRVVGRNAGLFPLSTKIDLLLPNTIPTGRGQQSTMFPRTEQINPLPIIIAVIVVVIIAVIMIVLTIFFKGCGSKTSHHSDIFEKVPMIPQEPEDRSIFIEQLKQTYGEFYRTVQPIPYLMDRKYAINELFVEVGTECLINDDKTQRDKKWVFLGPHQNIFIDQRVKSRRRIIEAEPGYGSALLCIVAHLSLENDNLKDCSSVTVFFRYMVTCFHSHLTRKVFDENVKPLDSFEENHTKLNKLAFEALSKTAKKVEWTRNLLEETLGKAFVERYLQIGILREAEHTEVNDEPGTLAMDHIRIVKKVRFYHSLFCEWYAAHYVASIISSNSPGQKPEERASEILEDFDLSKFQYMYRFACGLSPTAAIHIIRYVQGAEGSDKFATLCILEQKGAVNDVINTVKELCSKTIHISNVDSRLLQRSVVQLLAIAFSKKLIIPSLILHEAFSSVDTVRAEIILKSGLRLSTQNTFKELWIEQNGARITEQILTDVFSYILKCERLSSISFSYCLLPLHLNKTSVLSKLQEQNIEVLWYPSVVWYQLNIQSGHWQHKIGYNDLTEEEYNKEILMFGEMKNQVMLLNHLSVDCRFIHLSDIELDVGITPIDCERFVVSDDWDNNQDHSLLQQLALQNWICFKSKIAVPTGSEGVT</sequence>
<dbReference type="InterPro" id="IPR013783">
    <property type="entry name" value="Ig-like_fold"/>
</dbReference>
<comment type="caution">
    <text evidence="4">The sequence shown here is derived from an EMBL/GenBank/DDBJ whole genome shotgun (WGS) entry which is preliminary data.</text>
</comment>
<proteinExistence type="predicted"/>
<dbReference type="Proteomes" id="UP000230750">
    <property type="component" value="Unassembled WGS sequence"/>
</dbReference>
<dbReference type="InterPro" id="IPR036179">
    <property type="entry name" value="Ig-like_dom_sf"/>
</dbReference>
<feature type="signal peptide" evidence="2">
    <location>
        <begin position="1"/>
        <end position="23"/>
    </location>
</feature>
<dbReference type="Gene3D" id="2.60.40.10">
    <property type="entry name" value="Immunoglobulins"/>
    <property type="match status" value="2"/>
</dbReference>
<dbReference type="InterPro" id="IPR007110">
    <property type="entry name" value="Ig-like_dom"/>
</dbReference>
<name>A0A2G8KII0_STIJA</name>
<evidence type="ECO:0000259" key="3">
    <source>
        <dbReference type="PROSITE" id="PS50835"/>
    </source>
</evidence>
<gene>
    <name evidence="4" type="ORF">BSL78_15339</name>
</gene>
<evidence type="ECO:0000313" key="4">
    <source>
        <dbReference type="EMBL" id="PIK47796.1"/>
    </source>
</evidence>
<dbReference type="EMBL" id="MRZV01000558">
    <property type="protein sequence ID" value="PIK47796.1"/>
    <property type="molecule type" value="Genomic_DNA"/>
</dbReference>
<protein>
    <recommendedName>
        <fullName evidence="3">Ig-like domain-containing protein</fullName>
    </recommendedName>
</protein>
<dbReference type="PROSITE" id="PS50835">
    <property type="entry name" value="IG_LIKE"/>
    <property type="match status" value="1"/>
</dbReference>
<keyword evidence="1" id="KW-0472">Membrane</keyword>
<organism evidence="4 5">
    <name type="scientific">Stichopus japonicus</name>
    <name type="common">Sea cucumber</name>
    <dbReference type="NCBI Taxonomy" id="307972"/>
    <lineage>
        <taxon>Eukaryota</taxon>
        <taxon>Metazoa</taxon>
        <taxon>Echinodermata</taxon>
        <taxon>Eleutherozoa</taxon>
        <taxon>Echinozoa</taxon>
        <taxon>Holothuroidea</taxon>
        <taxon>Aspidochirotacea</taxon>
        <taxon>Aspidochirotida</taxon>
        <taxon>Stichopodidae</taxon>
        <taxon>Apostichopus</taxon>
    </lineage>
</organism>
<keyword evidence="2" id="KW-0732">Signal</keyword>
<reference evidence="4 5" key="1">
    <citation type="journal article" date="2017" name="PLoS Biol.">
        <title>The sea cucumber genome provides insights into morphological evolution and visceral regeneration.</title>
        <authorList>
            <person name="Zhang X."/>
            <person name="Sun L."/>
            <person name="Yuan J."/>
            <person name="Sun Y."/>
            <person name="Gao Y."/>
            <person name="Zhang L."/>
            <person name="Li S."/>
            <person name="Dai H."/>
            <person name="Hamel J.F."/>
            <person name="Liu C."/>
            <person name="Yu Y."/>
            <person name="Liu S."/>
            <person name="Lin W."/>
            <person name="Guo K."/>
            <person name="Jin S."/>
            <person name="Xu P."/>
            <person name="Storey K.B."/>
            <person name="Huan P."/>
            <person name="Zhang T."/>
            <person name="Zhou Y."/>
            <person name="Zhang J."/>
            <person name="Lin C."/>
            <person name="Li X."/>
            <person name="Xing L."/>
            <person name="Huo D."/>
            <person name="Sun M."/>
            <person name="Wang L."/>
            <person name="Mercier A."/>
            <person name="Li F."/>
            <person name="Yang H."/>
            <person name="Xiang J."/>
        </authorList>
    </citation>
    <scope>NUCLEOTIDE SEQUENCE [LARGE SCALE GENOMIC DNA]</scope>
    <source>
        <strain evidence="4">Shaxun</strain>
        <tissue evidence="4">Muscle</tissue>
    </source>
</reference>
<keyword evidence="5" id="KW-1185">Reference proteome</keyword>
<feature type="chain" id="PRO_5013634448" description="Ig-like domain-containing protein" evidence="2">
    <location>
        <begin position="24"/>
        <end position="1075"/>
    </location>
</feature>
<dbReference type="SUPFAM" id="SSF48726">
    <property type="entry name" value="Immunoglobulin"/>
    <property type="match status" value="1"/>
</dbReference>
<keyword evidence="1" id="KW-0812">Transmembrane</keyword>
<feature type="domain" description="Ig-like" evidence="3">
    <location>
        <begin position="340"/>
        <end position="446"/>
    </location>
</feature>
<keyword evidence="1" id="KW-1133">Transmembrane helix</keyword>
<dbReference type="STRING" id="307972.A0A2G8KII0"/>
<accession>A0A2G8KII0</accession>
<feature type="transmembrane region" description="Helical" evidence="1">
    <location>
        <begin position="473"/>
        <end position="496"/>
    </location>
</feature>